<reference evidence="2" key="1">
    <citation type="submission" date="2022-11" db="EMBL/GenBank/DDBJ databases">
        <authorList>
            <person name="Petersen C."/>
        </authorList>
    </citation>
    <scope>NUCLEOTIDE SEQUENCE</scope>
    <source>
        <strain evidence="2">IBT 21917</strain>
    </source>
</reference>
<name>A0A9W9LZM6_9EURO</name>
<gene>
    <name evidence="2" type="ORF">N7492_001359</name>
</gene>
<evidence type="ECO:0000313" key="2">
    <source>
        <dbReference type="EMBL" id="KAJ5183743.1"/>
    </source>
</evidence>
<dbReference type="AlphaFoldDB" id="A0A9W9LZM6"/>
<feature type="compositionally biased region" description="Low complexity" evidence="1">
    <location>
        <begin position="29"/>
        <end position="41"/>
    </location>
</feature>
<evidence type="ECO:0000256" key="1">
    <source>
        <dbReference type="SAM" id="MobiDB-lite"/>
    </source>
</evidence>
<proteinExistence type="predicted"/>
<comment type="caution">
    <text evidence="2">The sequence shown here is derived from an EMBL/GenBank/DDBJ whole genome shotgun (WGS) entry which is preliminary data.</text>
</comment>
<dbReference type="Proteomes" id="UP001146351">
    <property type="component" value="Unassembled WGS sequence"/>
</dbReference>
<accession>A0A9W9LZM6</accession>
<feature type="region of interest" description="Disordered" evidence="1">
    <location>
        <begin position="1"/>
        <end position="41"/>
    </location>
</feature>
<sequence length="171" mass="18924">MYPRSKTLLPGRRQDAPSAGPGPTPRGPTAPDAPDAPDAANAHDNLLRWPLRAGWVPCVPCLQAVADPATPWMGAVGRVINGQFRACLRVGPSPRTWIGICQVCLANHEACDPLHSSLYNDIETIFEWWYLHEIPCVANTREAPRFAVLKDLIREVLERQDEILSDEGRNI</sequence>
<organism evidence="2 3">
    <name type="scientific">Penicillium capsulatum</name>
    <dbReference type="NCBI Taxonomy" id="69766"/>
    <lineage>
        <taxon>Eukaryota</taxon>
        <taxon>Fungi</taxon>
        <taxon>Dikarya</taxon>
        <taxon>Ascomycota</taxon>
        <taxon>Pezizomycotina</taxon>
        <taxon>Eurotiomycetes</taxon>
        <taxon>Eurotiomycetidae</taxon>
        <taxon>Eurotiales</taxon>
        <taxon>Aspergillaceae</taxon>
        <taxon>Penicillium</taxon>
    </lineage>
</organism>
<reference evidence="2" key="2">
    <citation type="journal article" date="2023" name="IMA Fungus">
        <title>Comparative genomic study of the Penicillium genus elucidates a diverse pangenome and 15 lateral gene transfer events.</title>
        <authorList>
            <person name="Petersen C."/>
            <person name="Sorensen T."/>
            <person name="Nielsen M.R."/>
            <person name="Sondergaard T.E."/>
            <person name="Sorensen J.L."/>
            <person name="Fitzpatrick D.A."/>
            <person name="Frisvad J.C."/>
            <person name="Nielsen K.L."/>
        </authorList>
    </citation>
    <scope>NUCLEOTIDE SEQUENCE</scope>
    <source>
        <strain evidence="2">IBT 21917</strain>
    </source>
</reference>
<keyword evidence="3" id="KW-1185">Reference proteome</keyword>
<dbReference type="EMBL" id="JAPQKO010000001">
    <property type="protein sequence ID" value="KAJ5183743.1"/>
    <property type="molecule type" value="Genomic_DNA"/>
</dbReference>
<evidence type="ECO:0000313" key="3">
    <source>
        <dbReference type="Proteomes" id="UP001146351"/>
    </source>
</evidence>
<protein>
    <submittedName>
        <fullName evidence="2">Uncharacterized protein</fullName>
    </submittedName>
</protein>